<dbReference type="InterPro" id="IPR018212">
    <property type="entry name" value="Na/solute_symporter_CS"/>
</dbReference>
<dbReference type="GO" id="GO:0032217">
    <property type="term" value="F:riboflavin transmembrane transporter activity"/>
    <property type="evidence" value="ECO:0007669"/>
    <property type="project" value="UniProtKB-UniRule"/>
</dbReference>
<dbReference type="InterPro" id="IPR024529">
    <property type="entry name" value="ECF_trnsprt_substrate-spec"/>
</dbReference>
<dbReference type="AlphaFoldDB" id="A0A4U7JA28"/>
<reference evidence="9 10" key="1">
    <citation type="submission" date="2020-09" db="EMBL/GenBank/DDBJ databases">
        <title>Characterization and genome sequencing of Ruminiclostridium sp. nov. MA18.</title>
        <authorList>
            <person name="Rettenmaier R."/>
            <person name="Kowollik M.-L."/>
            <person name="Liebl W."/>
            <person name="Zverlov V."/>
        </authorList>
    </citation>
    <scope>NUCLEOTIDE SEQUENCE [LARGE SCALE GENOMIC DNA]</scope>
    <source>
        <strain evidence="9 10">MA18</strain>
    </source>
</reference>
<dbReference type="PIRSF" id="PIRSF037778">
    <property type="entry name" value="UCP037778_transp_RibU"/>
    <property type="match status" value="1"/>
</dbReference>
<accession>A0A4U7JA28</accession>
<sequence>MNKNNTKKLTTMGILTAISIILIISPLRFPFPLAPFLEYDAGDIPILIGGFIYGPLSGILLTVVASIIQALTVSSASGWVGCIMHIFATSSLVGIAAGIYSKRRTLKGAIIGLILGSLSMTVIMIILNLIINPLFYGMTVETVKQLIVPAILPFNIMKAGINSIITLLIYKSIGVLLERITNK</sequence>
<dbReference type="InterPro" id="IPR025720">
    <property type="entry name" value="RibU"/>
</dbReference>
<proteinExistence type="inferred from homology"/>
<keyword evidence="5" id="KW-0812">Transmembrane</keyword>
<organism evidence="9 10">
    <name type="scientific">Ruminiclostridium herbifermentans</name>
    <dbReference type="NCBI Taxonomy" id="2488810"/>
    <lineage>
        <taxon>Bacteria</taxon>
        <taxon>Bacillati</taxon>
        <taxon>Bacillota</taxon>
        <taxon>Clostridia</taxon>
        <taxon>Eubacteriales</taxon>
        <taxon>Oscillospiraceae</taxon>
        <taxon>Ruminiclostridium</taxon>
    </lineage>
</organism>
<keyword evidence="7 8" id="KW-0472">Membrane</keyword>
<dbReference type="PANTHER" id="PTHR38438:SF1">
    <property type="entry name" value="RIBOFLAVIN TRANSPORTER RIBU"/>
    <property type="match status" value="1"/>
</dbReference>
<dbReference type="Pfam" id="PF12822">
    <property type="entry name" value="ECF_trnsprt"/>
    <property type="match status" value="1"/>
</dbReference>
<evidence type="ECO:0000313" key="9">
    <source>
        <dbReference type="EMBL" id="QNU66823.1"/>
    </source>
</evidence>
<protein>
    <recommendedName>
        <fullName evidence="8">Riboflavin transporter</fullName>
    </recommendedName>
</protein>
<gene>
    <name evidence="9" type="ORF">EHE19_018640</name>
</gene>
<evidence type="ECO:0000256" key="1">
    <source>
        <dbReference type="ARBA" id="ARBA00004651"/>
    </source>
</evidence>
<name>A0A4U7JA28_9FIRM</name>
<evidence type="ECO:0000256" key="6">
    <source>
        <dbReference type="ARBA" id="ARBA00022989"/>
    </source>
</evidence>
<dbReference type="Proteomes" id="UP000306409">
    <property type="component" value="Chromosome"/>
</dbReference>
<keyword evidence="10" id="KW-1185">Reference proteome</keyword>
<dbReference type="PANTHER" id="PTHR38438">
    <property type="entry name" value="RIBOFLAVIN TRANSPORTER RIBU"/>
    <property type="match status" value="1"/>
</dbReference>
<evidence type="ECO:0000313" key="10">
    <source>
        <dbReference type="Proteomes" id="UP000306409"/>
    </source>
</evidence>
<evidence type="ECO:0000256" key="8">
    <source>
        <dbReference type="PIRNR" id="PIRNR037778"/>
    </source>
</evidence>
<dbReference type="GO" id="GO:0005886">
    <property type="term" value="C:plasma membrane"/>
    <property type="evidence" value="ECO:0007669"/>
    <property type="project" value="UniProtKB-SubCell"/>
</dbReference>
<dbReference type="RefSeq" id="WP_137698647.1">
    <property type="nucleotide sequence ID" value="NZ_CP061336.1"/>
</dbReference>
<evidence type="ECO:0000256" key="2">
    <source>
        <dbReference type="ARBA" id="ARBA00005540"/>
    </source>
</evidence>
<evidence type="ECO:0000256" key="7">
    <source>
        <dbReference type="ARBA" id="ARBA00023136"/>
    </source>
</evidence>
<evidence type="ECO:0000256" key="5">
    <source>
        <dbReference type="ARBA" id="ARBA00022692"/>
    </source>
</evidence>
<dbReference type="EMBL" id="CP061336">
    <property type="protein sequence ID" value="QNU66823.1"/>
    <property type="molecule type" value="Genomic_DNA"/>
</dbReference>
<comment type="similarity">
    <text evidence="2 8">Belongs to the prokaryotic riboflavin transporter (P-RFT) (TC 2.A.87) family.</text>
</comment>
<keyword evidence="6" id="KW-1133">Transmembrane helix</keyword>
<keyword evidence="3 8" id="KW-0813">Transport</keyword>
<comment type="function">
    <text evidence="8">Probably a riboflavin-binding protein that interacts with the energy-coupling factor (ECF) ABC-transporter complex.</text>
</comment>
<comment type="subcellular location">
    <subcellularLocation>
        <location evidence="1">Cell membrane</location>
        <topology evidence="1">Multi-pass membrane protein</topology>
    </subcellularLocation>
</comment>
<keyword evidence="4 8" id="KW-1003">Cell membrane</keyword>
<dbReference type="Gene3D" id="1.10.1760.20">
    <property type="match status" value="1"/>
</dbReference>
<evidence type="ECO:0000256" key="4">
    <source>
        <dbReference type="ARBA" id="ARBA00022475"/>
    </source>
</evidence>
<dbReference type="KEGG" id="rher:EHE19_018640"/>
<dbReference type="OrthoDB" id="9809216at2"/>
<evidence type="ECO:0000256" key="3">
    <source>
        <dbReference type="ARBA" id="ARBA00022448"/>
    </source>
</evidence>
<dbReference type="PROSITE" id="PS00457">
    <property type="entry name" value="NA_SOLUT_SYMP_2"/>
    <property type="match status" value="1"/>
</dbReference>